<accession>A0A380K392</accession>
<gene>
    <name evidence="1" type="ORF">NCTC12224_00314</name>
</gene>
<protein>
    <submittedName>
        <fullName evidence="1">Uncharacterized protein</fullName>
    </submittedName>
</protein>
<organism evidence="1 2">
    <name type="scientific">Streptococcus hyointestinalis</name>
    <dbReference type="NCBI Taxonomy" id="1337"/>
    <lineage>
        <taxon>Bacteria</taxon>
        <taxon>Bacillati</taxon>
        <taxon>Bacillota</taxon>
        <taxon>Bacilli</taxon>
        <taxon>Lactobacillales</taxon>
        <taxon>Streptococcaceae</taxon>
        <taxon>Streptococcus</taxon>
    </lineage>
</organism>
<proteinExistence type="predicted"/>
<sequence length="76" mass="8915">MIEPIRIYNQNQVVPVLERHIYKAYEEGLTAIKVTAFYPVDEAESKRIIDICRSFPAVLDAKWLYGTVIFKVYLKH</sequence>
<reference evidence="1 2" key="1">
    <citation type="submission" date="2018-06" db="EMBL/GenBank/DDBJ databases">
        <authorList>
            <consortium name="Pathogen Informatics"/>
            <person name="Doyle S."/>
        </authorList>
    </citation>
    <scope>NUCLEOTIDE SEQUENCE [LARGE SCALE GENOMIC DNA]</scope>
    <source>
        <strain evidence="1 2">NCTC12224</strain>
    </source>
</reference>
<evidence type="ECO:0000313" key="2">
    <source>
        <dbReference type="Proteomes" id="UP000254924"/>
    </source>
</evidence>
<dbReference type="Proteomes" id="UP000254924">
    <property type="component" value="Unassembled WGS sequence"/>
</dbReference>
<evidence type="ECO:0000313" key="1">
    <source>
        <dbReference type="EMBL" id="SUN59354.1"/>
    </source>
</evidence>
<name>A0A380K392_9STRE</name>
<dbReference type="EMBL" id="UHFN01000007">
    <property type="protein sequence ID" value="SUN59354.1"/>
    <property type="molecule type" value="Genomic_DNA"/>
</dbReference>
<keyword evidence="2" id="KW-1185">Reference proteome</keyword>
<dbReference type="AlphaFoldDB" id="A0A380K392"/>